<evidence type="ECO:0000256" key="2">
    <source>
        <dbReference type="ARBA" id="ARBA00023043"/>
    </source>
</evidence>
<dbReference type="SUPFAM" id="SSF48403">
    <property type="entry name" value="Ankyrin repeat"/>
    <property type="match status" value="1"/>
</dbReference>
<feature type="repeat" description="ANK" evidence="3">
    <location>
        <begin position="29"/>
        <end position="62"/>
    </location>
</feature>
<evidence type="ECO:0000256" key="3">
    <source>
        <dbReference type="PROSITE-ProRule" id="PRU00023"/>
    </source>
</evidence>
<evidence type="ECO:0000256" key="1">
    <source>
        <dbReference type="ARBA" id="ARBA00022737"/>
    </source>
</evidence>
<dbReference type="InterPro" id="IPR036770">
    <property type="entry name" value="Ankyrin_rpt-contain_sf"/>
</dbReference>
<accession>A0A0E2B3S2</accession>
<dbReference type="EMBL" id="AHMY02000037">
    <property type="protein sequence ID" value="EKO15939.1"/>
    <property type="molecule type" value="Genomic_DNA"/>
</dbReference>
<keyword evidence="2 3" id="KW-0040">ANK repeat</keyword>
<name>A0A0E2B3S2_9LEPT</name>
<dbReference type="PANTHER" id="PTHR24197">
    <property type="entry name" value="ANKYRIN REPEAT DOMAIN-CONTAINING PROTEIN 61"/>
    <property type="match status" value="1"/>
</dbReference>
<proteinExistence type="predicted"/>
<dbReference type="Proteomes" id="UP000006253">
    <property type="component" value="Unassembled WGS sequence"/>
</dbReference>
<reference evidence="4 5" key="1">
    <citation type="submission" date="2012-10" db="EMBL/GenBank/DDBJ databases">
        <authorList>
            <person name="Harkins D.M."/>
            <person name="Durkin A.S."/>
            <person name="Brinkac L.M."/>
            <person name="Selengut J.D."/>
            <person name="Sanka R."/>
            <person name="DePew J."/>
            <person name="Purushe J."/>
            <person name="Peacock S.J."/>
            <person name="Thaipadungpanit J."/>
            <person name="Wuthiekanun V.W."/>
            <person name="Day N.P."/>
            <person name="Vinetz J.M."/>
            <person name="Sutton G.G."/>
            <person name="Nelson W.C."/>
            <person name="Fouts D.E."/>
        </authorList>
    </citation>
    <scope>NUCLEOTIDE SEQUENCE [LARGE SCALE GENOMIC DNA]</scope>
    <source>
        <strain evidence="4 5">H1</strain>
    </source>
</reference>
<dbReference type="InterPro" id="IPR002110">
    <property type="entry name" value="Ankyrin_rpt"/>
</dbReference>
<keyword evidence="1" id="KW-0677">Repeat</keyword>
<dbReference type="PROSITE" id="PS50088">
    <property type="entry name" value="ANK_REPEAT"/>
    <property type="match status" value="2"/>
</dbReference>
<dbReference type="SMART" id="SM00248">
    <property type="entry name" value="ANK"/>
    <property type="match status" value="2"/>
</dbReference>
<dbReference type="AlphaFoldDB" id="A0A0E2B3S2"/>
<feature type="repeat" description="ANK" evidence="3">
    <location>
        <begin position="1"/>
        <end position="28"/>
    </location>
</feature>
<organism evidence="4 5">
    <name type="scientific">Leptospira kirschneri str. H1</name>
    <dbReference type="NCBI Taxonomy" id="1049966"/>
    <lineage>
        <taxon>Bacteria</taxon>
        <taxon>Pseudomonadati</taxon>
        <taxon>Spirochaetota</taxon>
        <taxon>Spirochaetia</taxon>
        <taxon>Leptospirales</taxon>
        <taxon>Leptospiraceae</taxon>
        <taxon>Leptospira</taxon>
    </lineage>
</organism>
<comment type="caution">
    <text evidence="4">The sequence shown here is derived from an EMBL/GenBank/DDBJ whole genome shotgun (WGS) entry which is preliminary data.</text>
</comment>
<dbReference type="Pfam" id="PF12796">
    <property type="entry name" value="Ank_2"/>
    <property type="match status" value="1"/>
</dbReference>
<evidence type="ECO:0000313" key="5">
    <source>
        <dbReference type="Proteomes" id="UP000006253"/>
    </source>
</evidence>
<evidence type="ECO:0000313" key="4">
    <source>
        <dbReference type="EMBL" id="EKO15939.1"/>
    </source>
</evidence>
<dbReference type="PANTHER" id="PTHR24197:SF44">
    <property type="entry name" value="ANKYRIN REPEAT DOMAIN-CONTAINING PROTEIN 54"/>
    <property type="match status" value="1"/>
</dbReference>
<sequence length="69" mass="7811">MHHCVNEGKLEVLQLLLEKGADPNVQDLDGVTCIHFAKSSQGMSEFVELLLKYGADPTIQDKYRKTYLM</sequence>
<protein>
    <submittedName>
        <fullName evidence="4">Ankyrin repeat protein</fullName>
    </submittedName>
</protein>
<dbReference type="PROSITE" id="PS50297">
    <property type="entry name" value="ANK_REP_REGION"/>
    <property type="match status" value="2"/>
</dbReference>
<dbReference type="Gene3D" id="1.25.40.20">
    <property type="entry name" value="Ankyrin repeat-containing domain"/>
    <property type="match status" value="1"/>
</dbReference>
<gene>
    <name evidence="4" type="ORF">LEP1GSC081_2449</name>
</gene>